<proteinExistence type="predicted"/>
<keyword evidence="1" id="KW-1133">Transmembrane helix</keyword>
<evidence type="ECO:0000313" key="2">
    <source>
        <dbReference type="EMBL" id="RUO28461.1"/>
    </source>
</evidence>
<accession>A0ABY0BWC7</accession>
<feature type="transmembrane region" description="Helical" evidence="1">
    <location>
        <begin position="46"/>
        <end position="69"/>
    </location>
</feature>
<gene>
    <name evidence="2" type="ORF">CWE07_01240</name>
</gene>
<name>A0ABY0BWC7_9GAMM</name>
<organism evidence="2 3">
    <name type="scientific">Aliidiomarina maris</name>
    <dbReference type="NCBI Taxonomy" id="531312"/>
    <lineage>
        <taxon>Bacteria</taxon>
        <taxon>Pseudomonadati</taxon>
        <taxon>Pseudomonadota</taxon>
        <taxon>Gammaproteobacteria</taxon>
        <taxon>Alteromonadales</taxon>
        <taxon>Idiomarinaceae</taxon>
        <taxon>Aliidiomarina</taxon>
    </lineage>
</organism>
<protein>
    <submittedName>
        <fullName evidence="2">Uncharacterized protein</fullName>
    </submittedName>
</protein>
<keyword evidence="3" id="KW-1185">Reference proteome</keyword>
<sequence length="243" mass="26670">MSITMTTLPHLLFASELLDALTLMPAAVQGSELSSGWGANEWAAIGAGVAAIGAVTGAIATCVLATTAWKARNEWDNNTKKQARYDVEKLFASDVLPVMVCIESQAKQALKIAHKFSSDEIKTFSPDRADYLASVRTIDSHFEFLYGNLREAHALLKAAKADLSSIPALGHYGALVTNLNFNLHSLQKTKTENLSLHILIWEQIIKKTKLFCDEYQIPSEVLGFVAVRHTDNQENQSKPPKES</sequence>
<evidence type="ECO:0000313" key="3">
    <source>
        <dbReference type="Proteomes" id="UP000287865"/>
    </source>
</evidence>
<dbReference type="RefSeq" id="WP_111568116.1">
    <property type="nucleotide sequence ID" value="NZ_PIPK01000001.1"/>
</dbReference>
<keyword evidence="1" id="KW-0472">Membrane</keyword>
<reference evidence="2 3" key="1">
    <citation type="journal article" date="2018" name="Front. Microbiol.">
        <title>Genome-Based Analysis Reveals the Taxonomy and Diversity of the Family Idiomarinaceae.</title>
        <authorList>
            <person name="Liu Y."/>
            <person name="Lai Q."/>
            <person name="Shao Z."/>
        </authorList>
    </citation>
    <scope>NUCLEOTIDE SEQUENCE [LARGE SCALE GENOMIC DNA]</scope>
    <source>
        <strain evidence="2 3">CF12-14</strain>
    </source>
</reference>
<evidence type="ECO:0000256" key="1">
    <source>
        <dbReference type="SAM" id="Phobius"/>
    </source>
</evidence>
<keyword evidence="1" id="KW-0812">Transmembrane</keyword>
<dbReference type="EMBL" id="PIPK01000001">
    <property type="protein sequence ID" value="RUO28461.1"/>
    <property type="molecule type" value="Genomic_DNA"/>
</dbReference>
<dbReference type="Proteomes" id="UP000287865">
    <property type="component" value="Unassembled WGS sequence"/>
</dbReference>
<comment type="caution">
    <text evidence="2">The sequence shown here is derived from an EMBL/GenBank/DDBJ whole genome shotgun (WGS) entry which is preliminary data.</text>
</comment>